<dbReference type="InterPro" id="IPR020846">
    <property type="entry name" value="MFS_dom"/>
</dbReference>
<dbReference type="GO" id="GO:0016020">
    <property type="term" value="C:membrane"/>
    <property type="evidence" value="ECO:0007669"/>
    <property type="project" value="UniProtKB-SubCell"/>
</dbReference>
<evidence type="ECO:0000256" key="7">
    <source>
        <dbReference type="SAM" id="Phobius"/>
    </source>
</evidence>
<evidence type="ECO:0000256" key="2">
    <source>
        <dbReference type="ARBA" id="ARBA00022448"/>
    </source>
</evidence>
<dbReference type="Proteomes" id="UP001271007">
    <property type="component" value="Unassembled WGS sequence"/>
</dbReference>
<dbReference type="PANTHER" id="PTHR23504:SF2">
    <property type="entry name" value="TRANSPORTER, PUTATIVE (AFU_ORTHOLOGUE AFUA_8G04150)-RELATED"/>
    <property type="match status" value="1"/>
</dbReference>
<gene>
    <name evidence="9" type="ORF">LTR09_002963</name>
</gene>
<keyword evidence="2" id="KW-0813">Transport</keyword>
<feature type="region of interest" description="Disordered" evidence="6">
    <location>
        <begin position="1"/>
        <end position="23"/>
    </location>
</feature>
<reference evidence="9" key="1">
    <citation type="submission" date="2023-04" db="EMBL/GenBank/DDBJ databases">
        <title>Black Yeasts Isolated from many extreme environments.</title>
        <authorList>
            <person name="Coleine C."/>
            <person name="Stajich J.E."/>
            <person name="Selbmann L."/>
        </authorList>
    </citation>
    <scope>NUCLEOTIDE SEQUENCE</scope>
    <source>
        <strain evidence="9">CCFEE 5312</strain>
    </source>
</reference>
<keyword evidence="10" id="KW-1185">Reference proteome</keyword>
<feature type="transmembrane region" description="Helical" evidence="7">
    <location>
        <begin position="100"/>
        <end position="118"/>
    </location>
</feature>
<dbReference type="SUPFAM" id="SSF103473">
    <property type="entry name" value="MFS general substrate transporter"/>
    <property type="match status" value="1"/>
</dbReference>
<evidence type="ECO:0000256" key="3">
    <source>
        <dbReference type="ARBA" id="ARBA00022692"/>
    </source>
</evidence>
<comment type="caution">
    <text evidence="9">The sequence shown here is derived from an EMBL/GenBank/DDBJ whole genome shotgun (WGS) entry which is preliminary data.</text>
</comment>
<feature type="transmembrane region" description="Helical" evidence="7">
    <location>
        <begin position="337"/>
        <end position="356"/>
    </location>
</feature>
<keyword evidence="5 7" id="KW-0472">Membrane</keyword>
<feature type="region of interest" description="Disordered" evidence="6">
    <location>
        <begin position="263"/>
        <end position="284"/>
    </location>
</feature>
<feature type="transmembrane region" description="Helical" evidence="7">
    <location>
        <begin position="428"/>
        <end position="446"/>
    </location>
</feature>
<dbReference type="Pfam" id="PF07690">
    <property type="entry name" value="MFS_1"/>
    <property type="match status" value="1"/>
</dbReference>
<feature type="transmembrane region" description="Helical" evidence="7">
    <location>
        <begin position="452"/>
        <end position="476"/>
    </location>
</feature>
<evidence type="ECO:0000256" key="6">
    <source>
        <dbReference type="SAM" id="MobiDB-lite"/>
    </source>
</evidence>
<evidence type="ECO:0000313" key="9">
    <source>
        <dbReference type="EMBL" id="KAK3056456.1"/>
    </source>
</evidence>
<evidence type="ECO:0000313" key="10">
    <source>
        <dbReference type="Proteomes" id="UP001271007"/>
    </source>
</evidence>
<keyword evidence="3 7" id="KW-0812">Transmembrane</keyword>
<protein>
    <recommendedName>
        <fullName evidence="8">Major facilitator superfamily (MFS) profile domain-containing protein</fullName>
    </recommendedName>
</protein>
<accession>A0AAJ0GFD2</accession>
<comment type="subcellular location">
    <subcellularLocation>
        <location evidence="1">Membrane</location>
        <topology evidence="1">Multi-pass membrane protein</topology>
    </subcellularLocation>
</comment>
<name>A0AAJ0GFD2_9PEZI</name>
<feature type="transmembrane region" description="Helical" evidence="7">
    <location>
        <begin position="158"/>
        <end position="180"/>
    </location>
</feature>
<feature type="domain" description="Major facilitator superfamily (MFS) profile" evidence="8">
    <location>
        <begin position="29"/>
        <end position="543"/>
    </location>
</feature>
<evidence type="ECO:0000256" key="4">
    <source>
        <dbReference type="ARBA" id="ARBA00022989"/>
    </source>
</evidence>
<proteinExistence type="predicted"/>
<evidence type="ECO:0000256" key="1">
    <source>
        <dbReference type="ARBA" id="ARBA00004141"/>
    </source>
</evidence>
<dbReference type="InterPro" id="IPR011701">
    <property type="entry name" value="MFS"/>
</dbReference>
<organism evidence="9 10">
    <name type="scientific">Extremus antarcticus</name>
    <dbReference type="NCBI Taxonomy" id="702011"/>
    <lineage>
        <taxon>Eukaryota</taxon>
        <taxon>Fungi</taxon>
        <taxon>Dikarya</taxon>
        <taxon>Ascomycota</taxon>
        <taxon>Pezizomycotina</taxon>
        <taxon>Dothideomycetes</taxon>
        <taxon>Dothideomycetidae</taxon>
        <taxon>Mycosphaerellales</taxon>
        <taxon>Extremaceae</taxon>
        <taxon>Extremus</taxon>
    </lineage>
</organism>
<dbReference type="EMBL" id="JAWDJX010000006">
    <property type="protein sequence ID" value="KAK3056456.1"/>
    <property type="molecule type" value="Genomic_DNA"/>
</dbReference>
<evidence type="ECO:0000256" key="5">
    <source>
        <dbReference type="ARBA" id="ARBA00023136"/>
    </source>
</evidence>
<feature type="transmembrane region" description="Helical" evidence="7">
    <location>
        <begin position="124"/>
        <end position="146"/>
    </location>
</feature>
<sequence>MAQINEHDGAVRKKKKQSKSEDEKFPTGQMITLAICKFSEPIAFNSVISYAYVMVPYLFDGDDTNASFYAGLLVSAYAFGEVLTAVLWGYASDKLGRKPIVLFGLCGVALSCIMFGFAKSYWVALVARLIGGMLNGNVAVMQTMLAEMIKKPEHEPTAYAIHPFVWFAGGIIGSAMGGYLAKPSDYWPEVFSPDGIFGEYPFLLPNLVCVVVIVIAVIQGMIFLKETNPHAAENARLKALKKRHRNGETAPLLYKDTTHCVSEREVDSSDSSDTSGNPSPVLLLEDGLPSATDPHFDLRRSSFGTMHSIQIQHAPPSSHQPDPENPSATKPSLKSTFNYTVVMLIASLVLCSYHSMGYFNMLPIYLLDTPSPDAKPGVIDLKGGLGYDIHDVGSFMATNGFISVLVQGIVFPIFVGTLGVWKSYATMIVLYPLTYPLMPLLTLLPFGPARSAGIYAIMVIQNHLNIIIPPCALILIKNATPSPMVLGTVNGACMSLLSAARTAAPPVEGIIYSTGGSAAAWFSLAGVTVAATLQLWWIPREPPNAVWIQPVGMAKEPDEEAIDEDEDEG</sequence>
<dbReference type="Gene3D" id="1.20.1250.20">
    <property type="entry name" value="MFS general substrate transporter like domains"/>
    <property type="match status" value="2"/>
</dbReference>
<keyword evidence="4 7" id="KW-1133">Transmembrane helix</keyword>
<feature type="transmembrane region" description="Helical" evidence="7">
    <location>
        <begin position="401"/>
        <end position="421"/>
    </location>
</feature>
<dbReference type="PANTHER" id="PTHR23504">
    <property type="entry name" value="MAJOR FACILITATOR SUPERFAMILY DOMAIN-CONTAINING PROTEIN 10"/>
    <property type="match status" value="1"/>
</dbReference>
<dbReference type="PROSITE" id="PS50850">
    <property type="entry name" value="MFS"/>
    <property type="match status" value="1"/>
</dbReference>
<dbReference type="GO" id="GO:0022857">
    <property type="term" value="F:transmembrane transporter activity"/>
    <property type="evidence" value="ECO:0007669"/>
    <property type="project" value="InterPro"/>
</dbReference>
<dbReference type="InterPro" id="IPR036259">
    <property type="entry name" value="MFS_trans_sf"/>
</dbReference>
<feature type="transmembrane region" description="Helical" evidence="7">
    <location>
        <begin position="200"/>
        <end position="224"/>
    </location>
</feature>
<feature type="region of interest" description="Disordered" evidence="6">
    <location>
        <begin position="311"/>
        <end position="331"/>
    </location>
</feature>
<feature type="transmembrane region" description="Helical" evidence="7">
    <location>
        <begin position="66"/>
        <end position="88"/>
    </location>
</feature>
<evidence type="ECO:0000259" key="8">
    <source>
        <dbReference type="PROSITE" id="PS50850"/>
    </source>
</evidence>
<dbReference type="AlphaFoldDB" id="A0AAJ0GFD2"/>
<feature type="compositionally biased region" description="Basic and acidic residues" evidence="6">
    <location>
        <begin position="1"/>
        <end position="11"/>
    </location>
</feature>